<evidence type="ECO:0000256" key="3">
    <source>
        <dbReference type="ARBA" id="ARBA00023098"/>
    </source>
</evidence>
<feature type="active site" description="Proton acceptor" evidence="4">
    <location>
        <position position="252"/>
    </location>
</feature>
<dbReference type="PROSITE" id="PS51635">
    <property type="entry name" value="PNPLA"/>
    <property type="match status" value="1"/>
</dbReference>
<name>A0ABM7YIV1_9BURK</name>
<feature type="active site" description="Nucleophile" evidence="4">
    <location>
        <position position="78"/>
    </location>
</feature>
<keyword evidence="3 4" id="KW-0443">Lipid metabolism</keyword>
<dbReference type="InterPro" id="IPR002641">
    <property type="entry name" value="PNPLA_dom"/>
</dbReference>
<gene>
    <name evidence="7" type="ORF">CATMQ487_12370</name>
</gene>
<feature type="compositionally biased region" description="Low complexity" evidence="5">
    <location>
        <begin position="31"/>
        <end position="41"/>
    </location>
</feature>
<reference evidence="7" key="1">
    <citation type="submission" date="2022-04" db="EMBL/GenBank/DDBJ databases">
        <title>Whole genome sequence of Sphaerotilus sp. FB-5.</title>
        <authorList>
            <person name="Takeda M."/>
            <person name="Narihara S."/>
            <person name="Akimoto M."/>
            <person name="Akimoto R."/>
            <person name="Nishiyashiki S."/>
            <person name="Murakami T."/>
        </authorList>
    </citation>
    <scope>NUCLEOTIDE SEQUENCE</scope>
    <source>
        <strain evidence="7">FB-5</strain>
    </source>
</reference>
<dbReference type="Gene3D" id="3.40.1090.10">
    <property type="entry name" value="Cytosolic phospholipase A2 catalytic domain"/>
    <property type="match status" value="2"/>
</dbReference>
<dbReference type="SUPFAM" id="SSF52151">
    <property type="entry name" value="FabD/lysophospholipase-like"/>
    <property type="match status" value="1"/>
</dbReference>
<sequence>MHCNIRVNPKWQYRSHRDSSTRPGGSMAKNSAASTTTPSTPIDLALQGGGSHGAFTWGVLDALLEDGRLAFDGVSGTSAGAMNAAVLACGYERGLAVSHGDATAARGEARKALRDFWSEIGGASGCFGPHAGSAGSPGHAGVSDSLWPSWMFNLDSWPMYGMWNAWMQQFSPYQLNPLNVNPLRQILERHVQPRWLCQPNPAMQVFVTATAVSTGAARVFSGAELTIDALLASACLPHMFQAVEIDGEAYWDGGYAGNPALWPLVDHTDALDLLLVQINPRVRPGVPKTAGEISDRLSEITFNASLVAQMRAIEFVQRLVGEGRLDDKAYKNLRLHRVADEEGLAPYDTSSMRNTDPRLLDALFHLGRGAGERWLAEHFADVGQRGSTSIREVYLQGAQGTPGGKARQPVSAAR</sequence>
<feature type="domain" description="PNPLA" evidence="6">
    <location>
        <begin position="44"/>
        <end position="265"/>
    </location>
</feature>
<feature type="region of interest" description="Disordered" evidence="5">
    <location>
        <begin position="1"/>
        <end position="44"/>
    </location>
</feature>
<feature type="short sequence motif" description="GXSXG" evidence="4">
    <location>
        <begin position="76"/>
        <end position="80"/>
    </location>
</feature>
<dbReference type="PANTHER" id="PTHR14226">
    <property type="entry name" value="NEUROPATHY TARGET ESTERASE/SWISS CHEESE D.MELANOGASTER"/>
    <property type="match status" value="1"/>
</dbReference>
<evidence type="ECO:0000313" key="7">
    <source>
        <dbReference type="EMBL" id="BDI04267.1"/>
    </source>
</evidence>
<organism evidence="7 8">
    <name type="scientific">Sphaerotilus microaerophilus</name>
    <dbReference type="NCBI Taxonomy" id="2914710"/>
    <lineage>
        <taxon>Bacteria</taxon>
        <taxon>Pseudomonadati</taxon>
        <taxon>Pseudomonadota</taxon>
        <taxon>Betaproteobacteria</taxon>
        <taxon>Burkholderiales</taxon>
        <taxon>Sphaerotilaceae</taxon>
        <taxon>Sphaerotilus</taxon>
    </lineage>
</organism>
<dbReference type="InterPro" id="IPR050301">
    <property type="entry name" value="NTE"/>
</dbReference>
<dbReference type="Proteomes" id="UP001057498">
    <property type="component" value="Chromosome"/>
</dbReference>
<evidence type="ECO:0000313" key="8">
    <source>
        <dbReference type="Proteomes" id="UP001057498"/>
    </source>
</evidence>
<dbReference type="InterPro" id="IPR016035">
    <property type="entry name" value="Acyl_Trfase/lysoPLipase"/>
</dbReference>
<evidence type="ECO:0000256" key="4">
    <source>
        <dbReference type="PROSITE-ProRule" id="PRU01161"/>
    </source>
</evidence>
<evidence type="ECO:0000259" key="6">
    <source>
        <dbReference type="PROSITE" id="PS51635"/>
    </source>
</evidence>
<keyword evidence="8" id="KW-1185">Reference proteome</keyword>
<dbReference type="GO" id="GO:0016787">
    <property type="term" value="F:hydrolase activity"/>
    <property type="evidence" value="ECO:0007669"/>
    <property type="project" value="UniProtKB-KW"/>
</dbReference>
<accession>A0ABM7YIV1</accession>
<keyword evidence="2 4" id="KW-0442">Lipid degradation</keyword>
<dbReference type="PANTHER" id="PTHR14226:SF78">
    <property type="entry name" value="SLR0060 PROTEIN"/>
    <property type="match status" value="1"/>
</dbReference>
<protein>
    <submittedName>
        <fullName evidence="7">Alpha/beta hydrolase</fullName>
    </submittedName>
</protein>
<evidence type="ECO:0000256" key="2">
    <source>
        <dbReference type="ARBA" id="ARBA00022963"/>
    </source>
</evidence>
<evidence type="ECO:0000256" key="5">
    <source>
        <dbReference type="SAM" id="MobiDB-lite"/>
    </source>
</evidence>
<evidence type="ECO:0000256" key="1">
    <source>
        <dbReference type="ARBA" id="ARBA00022801"/>
    </source>
</evidence>
<proteinExistence type="predicted"/>
<feature type="short sequence motif" description="GXGXXG" evidence="4">
    <location>
        <begin position="48"/>
        <end position="53"/>
    </location>
</feature>
<feature type="short sequence motif" description="DGA/G" evidence="4">
    <location>
        <begin position="252"/>
        <end position="254"/>
    </location>
</feature>
<dbReference type="EMBL" id="AP025730">
    <property type="protein sequence ID" value="BDI04267.1"/>
    <property type="molecule type" value="Genomic_DNA"/>
</dbReference>
<keyword evidence="1 4" id="KW-0378">Hydrolase</keyword>
<dbReference type="Pfam" id="PF01734">
    <property type="entry name" value="Patatin"/>
    <property type="match status" value="1"/>
</dbReference>